<dbReference type="GO" id="GO:0005886">
    <property type="term" value="C:plasma membrane"/>
    <property type="evidence" value="ECO:0007669"/>
    <property type="project" value="UniProtKB-SubCell"/>
</dbReference>
<keyword evidence="8" id="KW-1185">Reference proteome</keyword>
<evidence type="ECO:0000313" key="7">
    <source>
        <dbReference type="EMBL" id="CCH72983.1"/>
    </source>
</evidence>
<dbReference type="EMBL" id="CAJA01000135">
    <property type="protein sequence ID" value="CCH72983.1"/>
    <property type="molecule type" value="Genomic_DNA"/>
</dbReference>
<reference evidence="7 8" key="1">
    <citation type="journal article" date="2013" name="ISME J.">
        <title>A metabolic model for members of the genus Tetrasphaera involved in enhanced biological phosphorus removal.</title>
        <authorList>
            <person name="Kristiansen R."/>
            <person name="Nguyen H.T.T."/>
            <person name="Saunders A.M."/>
            <person name="Nielsen J.L."/>
            <person name="Wimmer R."/>
            <person name="Le V.Q."/>
            <person name="McIlroy S.J."/>
            <person name="Petrovski S."/>
            <person name="Seviour R.J."/>
            <person name="Calteau A."/>
            <person name="Nielsen K.L."/>
            <person name="Nielsen P.H."/>
        </authorList>
    </citation>
    <scope>NUCLEOTIDE SEQUENCE [LARGE SCALE GENOMIC DNA]</scope>
    <source>
        <strain evidence="7 8">Ben110</strain>
    </source>
</reference>
<keyword evidence="6" id="KW-1003">Cell membrane</keyword>
<dbReference type="InterPro" id="IPR051598">
    <property type="entry name" value="TSUP/Inactive_protease-like"/>
</dbReference>
<organism evidence="7 8">
    <name type="scientific">Nostocoides australiense Ben110</name>
    <dbReference type="NCBI Taxonomy" id="1193182"/>
    <lineage>
        <taxon>Bacteria</taxon>
        <taxon>Bacillati</taxon>
        <taxon>Actinomycetota</taxon>
        <taxon>Actinomycetes</taxon>
        <taxon>Micrococcales</taxon>
        <taxon>Intrasporangiaceae</taxon>
        <taxon>Nostocoides</taxon>
    </lineage>
</organism>
<gene>
    <name evidence="7" type="ORF">BN11_220020</name>
</gene>
<evidence type="ECO:0000256" key="5">
    <source>
        <dbReference type="ARBA" id="ARBA00023136"/>
    </source>
</evidence>
<comment type="subcellular location">
    <subcellularLocation>
        <location evidence="6">Cell membrane</location>
        <topology evidence="6">Multi-pass membrane protein</topology>
    </subcellularLocation>
    <subcellularLocation>
        <location evidence="1">Membrane</location>
        <topology evidence="1">Multi-pass membrane protein</topology>
    </subcellularLocation>
</comment>
<dbReference type="PANTHER" id="PTHR43701">
    <property type="entry name" value="MEMBRANE TRANSPORTER PROTEIN MJ0441-RELATED"/>
    <property type="match status" value="1"/>
</dbReference>
<evidence type="ECO:0000256" key="3">
    <source>
        <dbReference type="ARBA" id="ARBA00022692"/>
    </source>
</evidence>
<dbReference type="STRING" id="1193182.BN11_220020"/>
<dbReference type="InterPro" id="IPR002781">
    <property type="entry name" value="TM_pro_TauE-like"/>
</dbReference>
<feature type="transmembrane region" description="Helical" evidence="6">
    <location>
        <begin position="63"/>
        <end position="81"/>
    </location>
</feature>
<sequence>MRQAIGTSLLVIAMNSFAGLAGHLASVSVPWATVLAVTAAAVVGSVVGGRLTGRVHPAHLRRGFGWFVLAMGLFVLTETVLTHA</sequence>
<evidence type="ECO:0000256" key="4">
    <source>
        <dbReference type="ARBA" id="ARBA00022989"/>
    </source>
</evidence>
<evidence type="ECO:0000256" key="6">
    <source>
        <dbReference type="RuleBase" id="RU363041"/>
    </source>
</evidence>
<protein>
    <recommendedName>
        <fullName evidence="6">Probable membrane transporter protein</fullName>
    </recommendedName>
</protein>
<comment type="similarity">
    <text evidence="2 6">Belongs to the 4-toluene sulfonate uptake permease (TSUP) (TC 2.A.102) family.</text>
</comment>
<evidence type="ECO:0000313" key="8">
    <source>
        <dbReference type="Proteomes" id="UP000035763"/>
    </source>
</evidence>
<keyword evidence="3 6" id="KW-0812">Transmembrane</keyword>
<dbReference type="PANTHER" id="PTHR43701:SF2">
    <property type="entry name" value="MEMBRANE TRANSPORTER PROTEIN YJNA-RELATED"/>
    <property type="match status" value="1"/>
</dbReference>
<evidence type="ECO:0000256" key="1">
    <source>
        <dbReference type="ARBA" id="ARBA00004141"/>
    </source>
</evidence>
<accession>W6JUD2</accession>
<dbReference type="Proteomes" id="UP000035763">
    <property type="component" value="Unassembled WGS sequence"/>
</dbReference>
<dbReference type="Pfam" id="PF01925">
    <property type="entry name" value="TauE"/>
    <property type="match status" value="1"/>
</dbReference>
<evidence type="ECO:0000256" key="2">
    <source>
        <dbReference type="ARBA" id="ARBA00009142"/>
    </source>
</evidence>
<proteinExistence type="inferred from homology"/>
<keyword evidence="5 6" id="KW-0472">Membrane</keyword>
<dbReference type="AlphaFoldDB" id="W6JUD2"/>
<name>W6JUD2_9MICO</name>
<keyword evidence="4 6" id="KW-1133">Transmembrane helix</keyword>
<comment type="caution">
    <text evidence="7">The sequence shown here is derived from an EMBL/GenBank/DDBJ whole genome shotgun (WGS) entry which is preliminary data.</text>
</comment>
<feature type="transmembrane region" description="Helical" evidence="6">
    <location>
        <begin position="31"/>
        <end position="51"/>
    </location>
</feature>